<protein>
    <recommendedName>
        <fullName evidence="8">Trimeric autotransporter adhesin YadA-like C-terminal membrane anchor domain-containing protein</fullName>
    </recommendedName>
</protein>
<dbReference type="EMBL" id="RWJF01000001">
    <property type="protein sequence ID" value="RST31489.1"/>
    <property type="molecule type" value="Genomic_DNA"/>
</dbReference>
<evidence type="ECO:0000256" key="1">
    <source>
        <dbReference type="ARBA" id="ARBA00004241"/>
    </source>
</evidence>
<evidence type="ECO:0000256" key="7">
    <source>
        <dbReference type="ARBA" id="ARBA00023237"/>
    </source>
</evidence>
<evidence type="ECO:0000313" key="10">
    <source>
        <dbReference type="Proteomes" id="UP000274661"/>
    </source>
</evidence>
<reference evidence="9 10" key="1">
    <citation type="submission" date="2018-12" db="EMBL/GenBank/DDBJ databases">
        <title>Sphingomonas sp. HMF7854 Genome sequencing and assembly.</title>
        <authorList>
            <person name="Cha I."/>
            <person name="Kang H."/>
            <person name="Kim H."/>
            <person name="Kang J."/>
            <person name="Joh K."/>
        </authorList>
    </citation>
    <scope>NUCLEOTIDE SEQUENCE [LARGE SCALE GENOMIC DNA]</scope>
    <source>
        <strain evidence="9 10">HMF7854</strain>
    </source>
</reference>
<organism evidence="9 10">
    <name type="scientific">Sphingomonas ginkgonis</name>
    <dbReference type="NCBI Taxonomy" id="2315330"/>
    <lineage>
        <taxon>Bacteria</taxon>
        <taxon>Pseudomonadati</taxon>
        <taxon>Pseudomonadota</taxon>
        <taxon>Alphaproteobacteria</taxon>
        <taxon>Sphingomonadales</taxon>
        <taxon>Sphingomonadaceae</taxon>
        <taxon>Sphingomonas</taxon>
    </lineage>
</organism>
<dbReference type="InterPro" id="IPR045584">
    <property type="entry name" value="Pilin-like"/>
</dbReference>
<keyword evidence="10" id="KW-1185">Reference proteome</keyword>
<evidence type="ECO:0000256" key="4">
    <source>
        <dbReference type="ARBA" id="ARBA00022692"/>
    </source>
</evidence>
<dbReference type="GO" id="GO:0009279">
    <property type="term" value="C:cell outer membrane"/>
    <property type="evidence" value="ECO:0007669"/>
    <property type="project" value="UniProtKB-SubCell"/>
</dbReference>
<keyword evidence="5" id="KW-0732">Signal</keyword>
<gene>
    <name evidence="9" type="ORF">HMF7854_12040</name>
</gene>
<keyword evidence="6" id="KW-0472">Membrane</keyword>
<dbReference type="AlphaFoldDB" id="A0A429VBW5"/>
<dbReference type="SUPFAM" id="SSF54523">
    <property type="entry name" value="Pili subunits"/>
    <property type="match status" value="1"/>
</dbReference>
<dbReference type="Pfam" id="PF03895">
    <property type="entry name" value="YadA_anchor"/>
    <property type="match status" value="1"/>
</dbReference>
<accession>A0A429VBW5</accession>
<dbReference type="Gene3D" id="3.30.1300.30">
    <property type="entry name" value="GSPII I/J protein-like"/>
    <property type="match status" value="1"/>
</dbReference>
<feature type="domain" description="Trimeric autotransporter adhesin YadA-like C-terminal membrane anchor" evidence="8">
    <location>
        <begin position="52"/>
        <end position="108"/>
    </location>
</feature>
<dbReference type="OrthoDB" id="6656789at2"/>
<evidence type="ECO:0000313" key="9">
    <source>
        <dbReference type="EMBL" id="RST31489.1"/>
    </source>
</evidence>
<name>A0A429VBW5_9SPHN</name>
<evidence type="ECO:0000256" key="3">
    <source>
        <dbReference type="ARBA" id="ARBA00022452"/>
    </source>
</evidence>
<evidence type="ECO:0000259" key="8">
    <source>
        <dbReference type="Pfam" id="PF03895"/>
    </source>
</evidence>
<comment type="subcellular location">
    <subcellularLocation>
        <location evidence="2">Cell outer membrane</location>
    </subcellularLocation>
    <subcellularLocation>
        <location evidence="1">Cell surface</location>
    </subcellularLocation>
</comment>
<dbReference type="InterPro" id="IPR005594">
    <property type="entry name" value="YadA_C"/>
</dbReference>
<sequence length="108" mass="10842">MQDTLDAHTAAIGTLQGQVSALFDLANHNRREVREANAGVALALAMDTPTLMPGETVAVSGGFGVWNGKTAGSASVSYRVGSNAALSAGVGIASTGKVGARAGIRMGW</sequence>
<dbReference type="Proteomes" id="UP000274661">
    <property type="component" value="Unassembled WGS sequence"/>
</dbReference>
<keyword evidence="7" id="KW-0998">Cell outer membrane</keyword>
<keyword evidence="4" id="KW-0812">Transmembrane</keyword>
<proteinExistence type="predicted"/>
<evidence type="ECO:0000256" key="6">
    <source>
        <dbReference type="ARBA" id="ARBA00023136"/>
    </source>
</evidence>
<comment type="caution">
    <text evidence="9">The sequence shown here is derived from an EMBL/GenBank/DDBJ whole genome shotgun (WGS) entry which is preliminary data.</text>
</comment>
<dbReference type="GO" id="GO:0009986">
    <property type="term" value="C:cell surface"/>
    <property type="evidence" value="ECO:0007669"/>
    <property type="project" value="UniProtKB-SubCell"/>
</dbReference>
<evidence type="ECO:0000256" key="5">
    <source>
        <dbReference type="ARBA" id="ARBA00022729"/>
    </source>
</evidence>
<keyword evidence="3" id="KW-1134">Transmembrane beta strand</keyword>
<evidence type="ECO:0000256" key="2">
    <source>
        <dbReference type="ARBA" id="ARBA00004442"/>
    </source>
</evidence>
<dbReference type="RefSeq" id="WP_126719316.1">
    <property type="nucleotide sequence ID" value="NZ_RWJF01000001.1"/>
</dbReference>